<dbReference type="PANTHER" id="PTHR45964">
    <property type="entry name" value="WSCD FAMILY MEMBER CG9164"/>
    <property type="match status" value="1"/>
</dbReference>
<feature type="domain" description="WSC" evidence="3">
    <location>
        <begin position="38"/>
        <end position="131"/>
    </location>
</feature>
<feature type="domain" description="WSC" evidence="3">
    <location>
        <begin position="144"/>
        <end position="237"/>
    </location>
</feature>
<dbReference type="InterPro" id="IPR051589">
    <property type="entry name" value="Sialate-O-sulfotransferase"/>
</dbReference>
<dbReference type="InterPro" id="IPR002889">
    <property type="entry name" value="WSC_carb-bd"/>
</dbReference>
<proteinExistence type="predicted"/>
<dbReference type="AlphaFoldDB" id="A0A165EHT4"/>
<keyword evidence="2" id="KW-0732">Signal</keyword>
<dbReference type="Pfam" id="PF01822">
    <property type="entry name" value="WSC"/>
    <property type="match status" value="2"/>
</dbReference>
<protein>
    <submittedName>
        <fullName evidence="4">WSC-domain-containing protein</fullName>
    </submittedName>
</protein>
<dbReference type="InParanoid" id="A0A165EHT4"/>
<feature type="signal peptide" evidence="2">
    <location>
        <begin position="1"/>
        <end position="18"/>
    </location>
</feature>
<feature type="chain" id="PRO_5007857211" evidence="2">
    <location>
        <begin position="19"/>
        <end position="306"/>
    </location>
</feature>
<evidence type="ECO:0000259" key="3">
    <source>
        <dbReference type="PROSITE" id="PS51212"/>
    </source>
</evidence>
<reference evidence="4 5" key="1">
    <citation type="journal article" date="2016" name="Mol. Biol. Evol.">
        <title>Comparative Genomics of Early-Diverging Mushroom-Forming Fungi Provides Insights into the Origins of Lignocellulose Decay Capabilities.</title>
        <authorList>
            <person name="Nagy L.G."/>
            <person name="Riley R."/>
            <person name="Tritt A."/>
            <person name="Adam C."/>
            <person name="Daum C."/>
            <person name="Floudas D."/>
            <person name="Sun H."/>
            <person name="Yadav J.S."/>
            <person name="Pangilinan J."/>
            <person name="Larsson K.H."/>
            <person name="Matsuura K."/>
            <person name="Barry K."/>
            <person name="Labutti K."/>
            <person name="Kuo R."/>
            <person name="Ohm R.A."/>
            <person name="Bhattacharya S.S."/>
            <person name="Shirouzu T."/>
            <person name="Yoshinaga Y."/>
            <person name="Martin F.M."/>
            <person name="Grigoriev I.V."/>
            <person name="Hibbett D.S."/>
        </authorList>
    </citation>
    <scope>NUCLEOTIDE SEQUENCE [LARGE SCALE GENOMIC DNA]</scope>
    <source>
        <strain evidence="4 5">HHB12029</strain>
    </source>
</reference>
<gene>
    <name evidence="4" type="ORF">EXIGLDRAFT_774098</name>
</gene>
<keyword evidence="1" id="KW-0677">Repeat</keyword>
<dbReference type="SMART" id="SM00321">
    <property type="entry name" value="WSC"/>
    <property type="match status" value="2"/>
</dbReference>
<sequence length="306" mass="33201">MLQLLLLFVAVYATVASAAVLNTTQLTARAPIVFPSGWQTLIPCAVDTPDRVLRSVVIKQLSDNTVSRCMALCDSLGYNYAGLEYSNECHCGRGVVKGAGQVASSECNMACAGDETQSCGGSWRMQLYYTQSTVSKNPTIPSGWAVSAACAVDVGDRVLKDDYFITLEKNTPALCMTTCGAKGYSYAGVEYTNECHCGSGLAGSLQSVDASECYMNCAGDSTLDCGGPWRIQVYKASPGASGYTVPDPDDYGVVHDYDFHLHLHDNHVNFDIDIETRDNDDHYDVFLFVLVIVVHKSQQHIQHDLD</sequence>
<evidence type="ECO:0000313" key="4">
    <source>
        <dbReference type="EMBL" id="KZV86967.1"/>
    </source>
</evidence>
<accession>A0A165EHT4</accession>
<dbReference type="EMBL" id="KV426139">
    <property type="protein sequence ID" value="KZV86967.1"/>
    <property type="molecule type" value="Genomic_DNA"/>
</dbReference>
<evidence type="ECO:0000256" key="2">
    <source>
        <dbReference type="SAM" id="SignalP"/>
    </source>
</evidence>
<dbReference type="PROSITE" id="PS51212">
    <property type="entry name" value="WSC"/>
    <property type="match status" value="2"/>
</dbReference>
<evidence type="ECO:0000256" key="1">
    <source>
        <dbReference type="ARBA" id="ARBA00022737"/>
    </source>
</evidence>
<dbReference type="OrthoDB" id="5985073at2759"/>
<dbReference type="STRING" id="1314781.A0A165EHT4"/>
<keyword evidence="5" id="KW-1185">Reference proteome</keyword>
<dbReference type="Proteomes" id="UP000077266">
    <property type="component" value="Unassembled WGS sequence"/>
</dbReference>
<organism evidence="4 5">
    <name type="scientific">Exidia glandulosa HHB12029</name>
    <dbReference type="NCBI Taxonomy" id="1314781"/>
    <lineage>
        <taxon>Eukaryota</taxon>
        <taxon>Fungi</taxon>
        <taxon>Dikarya</taxon>
        <taxon>Basidiomycota</taxon>
        <taxon>Agaricomycotina</taxon>
        <taxon>Agaricomycetes</taxon>
        <taxon>Auriculariales</taxon>
        <taxon>Exidiaceae</taxon>
        <taxon>Exidia</taxon>
    </lineage>
</organism>
<name>A0A165EHT4_EXIGL</name>
<dbReference type="PANTHER" id="PTHR45964:SF5">
    <property type="entry name" value="WSCD FAMILY MEMBER CG9164"/>
    <property type="match status" value="1"/>
</dbReference>
<evidence type="ECO:0000313" key="5">
    <source>
        <dbReference type="Proteomes" id="UP000077266"/>
    </source>
</evidence>